<evidence type="ECO:0000313" key="2">
    <source>
        <dbReference type="Proteomes" id="UP001235712"/>
    </source>
</evidence>
<keyword evidence="2" id="KW-1185">Reference proteome</keyword>
<dbReference type="EMBL" id="JAUSQZ010000001">
    <property type="protein sequence ID" value="MDP9830736.1"/>
    <property type="molecule type" value="Genomic_DNA"/>
</dbReference>
<dbReference type="Proteomes" id="UP001235712">
    <property type="component" value="Unassembled WGS sequence"/>
</dbReference>
<comment type="caution">
    <text evidence="1">The sequence shown here is derived from an EMBL/GenBank/DDBJ whole genome shotgun (WGS) entry which is preliminary data.</text>
</comment>
<name>A0ABT9PDF1_9ACTN</name>
<dbReference type="RefSeq" id="WP_307249833.1">
    <property type="nucleotide sequence ID" value="NZ_JAUSQZ010000001.1"/>
</dbReference>
<reference evidence="1 2" key="1">
    <citation type="submission" date="2023-07" db="EMBL/GenBank/DDBJ databases">
        <title>Sequencing the genomes of 1000 actinobacteria strains.</title>
        <authorList>
            <person name="Klenk H.-P."/>
        </authorList>
    </citation>
    <scope>NUCLEOTIDE SEQUENCE [LARGE SCALE GENOMIC DNA]</scope>
    <source>
        <strain evidence="1 2">DSM 44388</strain>
    </source>
</reference>
<sequence>MGVSPVTDRHARSQFSQRDTVKDLSGFDEVLRSVATQAPGGDPFAPRALTGAEGDPLVGHLTPSDRAAFASLHGVTIDPGGDVLVPIDMDIDTVHAVLAAAGQLASDRAHGRVTDATPTLDHITAMVRHFREMIAQERPLFGENA</sequence>
<accession>A0ABT9PDF1</accession>
<evidence type="ECO:0000313" key="1">
    <source>
        <dbReference type="EMBL" id="MDP9830736.1"/>
    </source>
</evidence>
<proteinExistence type="predicted"/>
<protein>
    <submittedName>
        <fullName evidence="1">Uncharacterized protein</fullName>
    </submittedName>
</protein>
<gene>
    <name evidence="1" type="ORF">J2S57_006485</name>
</gene>
<organism evidence="1 2">
    <name type="scientific">Kineosporia succinea</name>
    <dbReference type="NCBI Taxonomy" id="84632"/>
    <lineage>
        <taxon>Bacteria</taxon>
        <taxon>Bacillati</taxon>
        <taxon>Actinomycetota</taxon>
        <taxon>Actinomycetes</taxon>
        <taxon>Kineosporiales</taxon>
        <taxon>Kineosporiaceae</taxon>
        <taxon>Kineosporia</taxon>
    </lineage>
</organism>